<sequence>MGFGKVFRGSKRRKSPGPPSISNLSGNPSHSLRPSDPTGSSSQSSPQSTSQLSSQGPNQCATTFRTLREALEEQVGEAEAAQISGLTAEALSLHPFDPSCISRSIETDDTGNSDRSNPLGFQLSGSDGEDILDQVLRSLPSYVKQLPKLLGRACDIPFYCGWHARSGENQVLDTLWILISMPPPYMAKLQTHFLFLYGVASGVAFIGVFRTDAEREEFTPLLFQQDRSKHRIVLDVDSLEQNRAIPTPLSRVLQRRLDNTHYPSYLSLDQVQRAIELSLEFRRLDDGTPVLSRHPGL</sequence>
<protein>
    <submittedName>
        <fullName evidence="2">Uncharacterized protein</fullName>
    </submittedName>
</protein>
<proteinExistence type="predicted"/>
<dbReference type="EMBL" id="BLZA01000048">
    <property type="protein sequence ID" value="GHJ89570.1"/>
    <property type="molecule type" value="Genomic_DNA"/>
</dbReference>
<feature type="compositionally biased region" description="Polar residues" evidence="1">
    <location>
        <begin position="20"/>
        <end position="32"/>
    </location>
</feature>
<organism evidence="2 3">
    <name type="scientific">Naganishia liquefaciens</name>
    <dbReference type="NCBI Taxonomy" id="104408"/>
    <lineage>
        <taxon>Eukaryota</taxon>
        <taxon>Fungi</taxon>
        <taxon>Dikarya</taxon>
        <taxon>Basidiomycota</taxon>
        <taxon>Agaricomycotina</taxon>
        <taxon>Tremellomycetes</taxon>
        <taxon>Filobasidiales</taxon>
        <taxon>Filobasidiaceae</taxon>
        <taxon>Naganishia</taxon>
    </lineage>
</organism>
<evidence type="ECO:0000256" key="1">
    <source>
        <dbReference type="SAM" id="MobiDB-lite"/>
    </source>
</evidence>
<accession>A0A8H3TYJ4</accession>
<gene>
    <name evidence="2" type="ORF">NliqN6_5972</name>
</gene>
<feature type="compositionally biased region" description="Low complexity" evidence="1">
    <location>
        <begin position="34"/>
        <end position="57"/>
    </location>
</feature>
<name>A0A8H3TYJ4_9TREE</name>
<dbReference type="AlphaFoldDB" id="A0A8H3TYJ4"/>
<reference evidence="2" key="1">
    <citation type="submission" date="2020-07" db="EMBL/GenBank/DDBJ databases">
        <title>Draft Genome Sequence of a Deep-Sea Yeast, Naganishia (Cryptococcus) liquefaciens strain N6.</title>
        <authorList>
            <person name="Han Y.W."/>
            <person name="Kajitani R."/>
            <person name="Morimoto H."/>
            <person name="Parhat M."/>
            <person name="Tsubouchi H."/>
            <person name="Bakenova O."/>
            <person name="Ogata M."/>
            <person name="Argunhan B."/>
            <person name="Aoki R."/>
            <person name="Kajiwara S."/>
            <person name="Itoh T."/>
            <person name="Iwasaki H."/>
        </authorList>
    </citation>
    <scope>NUCLEOTIDE SEQUENCE</scope>
    <source>
        <strain evidence="2">N6</strain>
    </source>
</reference>
<feature type="region of interest" description="Disordered" evidence="1">
    <location>
        <begin position="1"/>
        <end position="59"/>
    </location>
</feature>
<keyword evidence="3" id="KW-1185">Reference proteome</keyword>
<dbReference type="Proteomes" id="UP000620104">
    <property type="component" value="Unassembled WGS sequence"/>
</dbReference>
<evidence type="ECO:0000313" key="2">
    <source>
        <dbReference type="EMBL" id="GHJ89570.1"/>
    </source>
</evidence>
<evidence type="ECO:0000313" key="3">
    <source>
        <dbReference type="Proteomes" id="UP000620104"/>
    </source>
</evidence>
<comment type="caution">
    <text evidence="2">The sequence shown here is derived from an EMBL/GenBank/DDBJ whole genome shotgun (WGS) entry which is preliminary data.</text>
</comment>